<dbReference type="InterPro" id="IPR027462">
    <property type="entry name" value="ZapD_C"/>
</dbReference>
<dbReference type="EMBL" id="QQAX01000017">
    <property type="protein sequence ID" value="RDI41790.1"/>
    <property type="molecule type" value="Genomic_DNA"/>
</dbReference>
<evidence type="ECO:0000256" key="3">
    <source>
        <dbReference type="ARBA" id="ARBA00023210"/>
    </source>
</evidence>
<gene>
    <name evidence="5" type="primary">zapD</name>
    <name evidence="6" type="ORF">C8D86_1176</name>
</gene>
<evidence type="ECO:0000256" key="2">
    <source>
        <dbReference type="ARBA" id="ARBA00022618"/>
    </source>
</evidence>
<sequence>MKESIVYEQPLNEIIRVCLRLEQLFQQIDHQLTDTTELSARNVVAFIINVLHLLDRPDLKAKLAKELTHHLTNLMRYGNLPDIDSKKFNDITRQLDEHARSLIDSSGKIGQRLRDIELFNTLRLHLASPGGGCSFDIPLYHYWLQQPTKIRQGMINDWLGDFSQIKTIITLILDLVRKNAKVDQKTAVHGFHQELLDPQWNLRMVRIGITHDIPAYPEISIGRHFLSVRFFIPEIEIRPTQYTENLPFWVAYCNS</sequence>
<comment type="caution">
    <text evidence="6">The sequence shown here is derived from an EMBL/GenBank/DDBJ whole genome shotgun (WGS) entry which is preliminary data.</text>
</comment>
<comment type="similarity">
    <text evidence="5">Belongs to the ZapD family.</text>
</comment>
<dbReference type="PANTHER" id="PTHR39455">
    <property type="entry name" value="CELL DIVISION PROTEIN ZAPD"/>
    <property type="match status" value="1"/>
</dbReference>
<dbReference type="InterPro" id="IPR036268">
    <property type="entry name" value="ZapD_sf"/>
</dbReference>
<dbReference type="GO" id="GO:0005737">
    <property type="term" value="C:cytoplasm"/>
    <property type="evidence" value="ECO:0007669"/>
    <property type="project" value="UniProtKB-SubCell"/>
</dbReference>
<dbReference type="Gene3D" id="1.10.3900.10">
    <property type="entry name" value="YacF-like"/>
    <property type="match status" value="1"/>
</dbReference>
<keyword evidence="3 5" id="KW-0717">Septation</keyword>
<accession>A0A370GEU6</accession>
<proteinExistence type="inferred from homology"/>
<keyword evidence="7" id="KW-1185">Reference proteome</keyword>
<dbReference type="InterPro" id="IPR009777">
    <property type="entry name" value="ZapD"/>
</dbReference>
<comment type="subunit">
    <text evidence="5">Interacts with FtsZ.</text>
</comment>
<keyword evidence="1 5" id="KW-0963">Cytoplasm</keyword>
<evidence type="ECO:0000256" key="4">
    <source>
        <dbReference type="ARBA" id="ARBA00023306"/>
    </source>
</evidence>
<reference evidence="6 7" key="1">
    <citation type="submission" date="2018-07" db="EMBL/GenBank/DDBJ databases">
        <title>Genomic Encyclopedia of Type Strains, Phase IV (KMG-IV): sequencing the most valuable type-strain genomes for metagenomic binning, comparative biology and taxonomic classification.</title>
        <authorList>
            <person name="Goeker M."/>
        </authorList>
    </citation>
    <scope>NUCLEOTIDE SEQUENCE [LARGE SCALE GENOMIC DNA]</scope>
    <source>
        <strain evidence="6 7">DSM 16500</strain>
    </source>
</reference>
<evidence type="ECO:0000313" key="6">
    <source>
        <dbReference type="EMBL" id="RDI41790.1"/>
    </source>
</evidence>
<protein>
    <recommendedName>
        <fullName evidence="5">Cell division protein ZapD</fullName>
    </recommendedName>
    <alternativeName>
        <fullName evidence="5">Z ring-associated protein D</fullName>
    </alternativeName>
</protein>
<dbReference type="RefSeq" id="WP_114834794.1">
    <property type="nucleotide sequence ID" value="NZ_LR699114.1"/>
</dbReference>
<comment type="subcellular location">
    <subcellularLocation>
        <location evidence="5">Cytoplasm</location>
    </subcellularLocation>
    <text evidence="5">Localizes to mid-cell in an FtsZ-dependent manner.</text>
</comment>
<comment type="function">
    <text evidence="5">Cell division factor that enhances FtsZ-ring assembly. Directly interacts with FtsZ and promotes bundling of FtsZ protofilaments, with a reduction in FtsZ GTPase activity.</text>
</comment>
<dbReference type="Gene3D" id="2.60.440.10">
    <property type="entry name" value="YacF-like domains"/>
    <property type="match status" value="1"/>
</dbReference>
<evidence type="ECO:0000256" key="1">
    <source>
        <dbReference type="ARBA" id="ARBA00022490"/>
    </source>
</evidence>
<dbReference type="HAMAP" id="MF_01092">
    <property type="entry name" value="ZapD"/>
    <property type="match status" value="1"/>
</dbReference>
<evidence type="ECO:0000313" key="7">
    <source>
        <dbReference type="Proteomes" id="UP000254720"/>
    </source>
</evidence>
<dbReference type="AlphaFoldDB" id="A0A370GEU6"/>
<dbReference type="PANTHER" id="PTHR39455:SF1">
    <property type="entry name" value="CELL DIVISION PROTEIN ZAPD"/>
    <property type="match status" value="1"/>
</dbReference>
<dbReference type="Proteomes" id="UP000254720">
    <property type="component" value="Unassembled WGS sequence"/>
</dbReference>
<keyword evidence="4 5" id="KW-0131">Cell cycle</keyword>
<name>A0A370GEU6_9COXI</name>
<dbReference type="GO" id="GO:0032153">
    <property type="term" value="C:cell division site"/>
    <property type="evidence" value="ECO:0007669"/>
    <property type="project" value="TreeGrafter"/>
</dbReference>
<dbReference type="OrthoDB" id="5294622at2"/>
<evidence type="ECO:0000256" key="5">
    <source>
        <dbReference type="HAMAP-Rule" id="MF_01092"/>
    </source>
</evidence>
<keyword evidence="2 5" id="KW-0132">Cell division</keyword>
<dbReference type="GO" id="GO:0043093">
    <property type="term" value="P:FtsZ-dependent cytokinesis"/>
    <property type="evidence" value="ECO:0007669"/>
    <property type="project" value="UniProtKB-UniRule"/>
</dbReference>
<organism evidence="6 7">
    <name type="scientific">Aquicella lusitana</name>
    <dbReference type="NCBI Taxonomy" id="254246"/>
    <lineage>
        <taxon>Bacteria</taxon>
        <taxon>Pseudomonadati</taxon>
        <taxon>Pseudomonadota</taxon>
        <taxon>Gammaproteobacteria</taxon>
        <taxon>Legionellales</taxon>
        <taxon>Coxiellaceae</taxon>
        <taxon>Aquicella</taxon>
    </lineage>
</organism>
<dbReference type="SUPFAM" id="SSF160950">
    <property type="entry name" value="YacF-like"/>
    <property type="match status" value="1"/>
</dbReference>
<dbReference type="NCBIfam" id="NF003656">
    <property type="entry name" value="PRK05287.1-4"/>
    <property type="match status" value="1"/>
</dbReference>
<dbReference type="Pfam" id="PF07072">
    <property type="entry name" value="ZapD"/>
    <property type="match status" value="1"/>
</dbReference>
<dbReference type="GO" id="GO:0000917">
    <property type="term" value="P:division septum assembly"/>
    <property type="evidence" value="ECO:0007669"/>
    <property type="project" value="UniProtKB-KW"/>
</dbReference>